<sequence length="229" mass="27163">MMIYGILLLIIILTFIQYYIEWEYRSTNRKLFKILFYCIYFIDYILLIIISYFITDAVTDFLIITGSFLLTHVMFIAISREWFKSRLFVRMIMMIIIPMIALLMLIQISKFVLIYNVGIVFIAIAIMSNCKRRSNIKRNFIEFAVFALSFISCFILLEKNGMEEIYNKPQVQTINKMVDVLEIDDTNIMRIGKDGGLRGELIDIDIQTTKGYYIVYYKDGKIIRYEKLH</sequence>
<keyword evidence="3" id="KW-1185">Reference proteome</keyword>
<dbReference type="AlphaFoldDB" id="A0A8J8MCQ8"/>
<dbReference type="Proteomes" id="UP000677305">
    <property type="component" value="Chromosome"/>
</dbReference>
<gene>
    <name evidence="2" type="ORF">HYG85_15730</name>
</gene>
<keyword evidence="1" id="KW-0812">Transmembrane</keyword>
<feature type="transmembrane region" description="Helical" evidence="1">
    <location>
        <begin position="61"/>
        <end position="78"/>
    </location>
</feature>
<keyword evidence="1" id="KW-0472">Membrane</keyword>
<organism evidence="2 3">
    <name type="scientific">Vallitalea guaymasensis</name>
    <dbReference type="NCBI Taxonomy" id="1185412"/>
    <lineage>
        <taxon>Bacteria</taxon>
        <taxon>Bacillati</taxon>
        <taxon>Bacillota</taxon>
        <taxon>Clostridia</taxon>
        <taxon>Lachnospirales</taxon>
        <taxon>Vallitaleaceae</taxon>
        <taxon>Vallitalea</taxon>
    </lineage>
</organism>
<reference evidence="2 3" key="1">
    <citation type="submission" date="2020-07" db="EMBL/GenBank/DDBJ databases">
        <title>Vallitalea guaymasensis genome.</title>
        <authorList>
            <person name="Postec A."/>
        </authorList>
    </citation>
    <scope>NUCLEOTIDE SEQUENCE [LARGE SCALE GENOMIC DNA]</scope>
    <source>
        <strain evidence="2 3">Ra1766G1</strain>
    </source>
</reference>
<dbReference type="EMBL" id="CP058561">
    <property type="protein sequence ID" value="QUH30275.1"/>
    <property type="molecule type" value="Genomic_DNA"/>
</dbReference>
<dbReference type="KEGG" id="vgu:HYG85_15730"/>
<evidence type="ECO:0000313" key="2">
    <source>
        <dbReference type="EMBL" id="QUH30275.1"/>
    </source>
</evidence>
<proteinExistence type="predicted"/>
<accession>A0A8J8MCQ8</accession>
<evidence type="ECO:0000313" key="3">
    <source>
        <dbReference type="Proteomes" id="UP000677305"/>
    </source>
</evidence>
<feature type="transmembrane region" description="Helical" evidence="1">
    <location>
        <begin position="87"/>
        <end position="106"/>
    </location>
</feature>
<protein>
    <submittedName>
        <fullName evidence="2">Uncharacterized protein</fullName>
    </submittedName>
</protein>
<evidence type="ECO:0000256" key="1">
    <source>
        <dbReference type="SAM" id="Phobius"/>
    </source>
</evidence>
<feature type="transmembrane region" description="Helical" evidence="1">
    <location>
        <begin position="34"/>
        <end position="55"/>
    </location>
</feature>
<feature type="transmembrane region" description="Helical" evidence="1">
    <location>
        <begin position="6"/>
        <end position="22"/>
    </location>
</feature>
<dbReference type="RefSeq" id="WP_212690454.1">
    <property type="nucleotide sequence ID" value="NZ_CP058561.1"/>
</dbReference>
<keyword evidence="1" id="KW-1133">Transmembrane helix</keyword>
<name>A0A8J8MCQ8_9FIRM</name>
<feature type="transmembrane region" description="Helical" evidence="1">
    <location>
        <begin position="112"/>
        <end position="128"/>
    </location>
</feature>